<reference evidence="1" key="1">
    <citation type="submission" date="2015-12" db="EMBL/GenBank/DDBJ databases">
        <title>Gene expression during late stages of embryo sac development: a critical building block for successful pollen-pistil interactions.</title>
        <authorList>
            <person name="Liu Y."/>
            <person name="Joly V."/>
            <person name="Sabar M."/>
            <person name="Matton D.P."/>
        </authorList>
    </citation>
    <scope>NUCLEOTIDE SEQUENCE</scope>
</reference>
<name>A0A0V0GFF6_SOLCH</name>
<feature type="non-terminal residue" evidence="1">
    <location>
        <position position="1"/>
    </location>
</feature>
<proteinExistence type="predicted"/>
<sequence length="68" mass="7559">LLGQKSYSTIIILKQNASAHIILSNCIGRSTSVTFVIEAMLHINQQKICIHGLSNHSSVTKLWSCFFI</sequence>
<protein>
    <submittedName>
        <fullName evidence="1">Putative ovule protein</fullName>
    </submittedName>
</protein>
<organism evidence="1">
    <name type="scientific">Solanum chacoense</name>
    <name type="common">Chaco potato</name>
    <dbReference type="NCBI Taxonomy" id="4108"/>
    <lineage>
        <taxon>Eukaryota</taxon>
        <taxon>Viridiplantae</taxon>
        <taxon>Streptophyta</taxon>
        <taxon>Embryophyta</taxon>
        <taxon>Tracheophyta</taxon>
        <taxon>Spermatophyta</taxon>
        <taxon>Magnoliopsida</taxon>
        <taxon>eudicotyledons</taxon>
        <taxon>Gunneridae</taxon>
        <taxon>Pentapetalae</taxon>
        <taxon>asterids</taxon>
        <taxon>lamiids</taxon>
        <taxon>Solanales</taxon>
        <taxon>Solanaceae</taxon>
        <taxon>Solanoideae</taxon>
        <taxon>Solaneae</taxon>
        <taxon>Solanum</taxon>
    </lineage>
</organism>
<dbReference type="EMBL" id="GEDG01039847">
    <property type="protein sequence ID" value="JAP06946.1"/>
    <property type="molecule type" value="Transcribed_RNA"/>
</dbReference>
<accession>A0A0V0GFF6</accession>
<evidence type="ECO:0000313" key="1">
    <source>
        <dbReference type="EMBL" id="JAP06946.1"/>
    </source>
</evidence>
<dbReference type="AlphaFoldDB" id="A0A0V0GFF6"/>